<feature type="region of interest" description="Disordered" evidence="1">
    <location>
        <begin position="48"/>
        <end position="121"/>
    </location>
</feature>
<accession>A0A150QMK6</accession>
<dbReference type="InterPro" id="IPR012338">
    <property type="entry name" value="Beta-lactam/transpept-like"/>
</dbReference>
<dbReference type="AlphaFoldDB" id="A0A150QMK6"/>
<evidence type="ECO:0000256" key="1">
    <source>
        <dbReference type="SAM" id="MobiDB-lite"/>
    </source>
</evidence>
<dbReference type="Pfam" id="PF00144">
    <property type="entry name" value="Beta-lactamase"/>
    <property type="match status" value="1"/>
</dbReference>
<feature type="domain" description="Beta-lactamase-related" evidence="2">
    <location>
        <begin position="132"/>
        <end position="449"/>
    </location>
</feature>
<dbReference type="InterPro" id="IPR001466">
    <property type="entry name" value="Beta-lactam-related"/>
</dbReference>
<feature type="compositionally biased region" description="Gly residues" evidence="1">
    <location>
        <begin position="60"/>
        <end position="97"/>
    </location>
</feature>
<sequence length="470" mass="48132">MNSLHHRFTSPRTRPSGAAPARWRGALSLVLVSALLGSSALLAGCADDDGSPASTATSSGVGGGTGGSGGEGGSGDEAGGGGAGGSGGEGESGGGDTGTPPGDCVGSTAEANTDPDDPVQQGADHLVRDLKFPAVLAAVQDLEGNNRHYIAGVADLETQAKVPVDGQVRIGSNTKPFTAVVVLQLVGEGKVDLDASIETYLPDLARGDGIDGNDITVRQILQHTSGLPDFVGLLLGDGLAKVQHTYFDPRTLLDLALTQAEDFPPGERWAYSNTNYIVAGLLVEKVTGRPLAEEITERVIQRIGLRHTYVPGVGDQSIRECHPRGYHADSFGAPLVDVTELDPSIAGASGDMISTPGDLNRFFSALLGGELLEPAQLEEMRTTVDASSMWPGYAYGLGLSSTPLGCGGVVWGHGGDIFGYETAGGVTEDGRAVTVAVTALPSAVPSVETREQAYDAYAGVLALVDTALCP</sequence>
<dbReference type="PANTHER" id="PTHR46825:SF7">
    <property type="entry name" value="D-ALANYL-D-ALANINE CARBOXYPEPTIDASE"/>
    <property type="match status" value="1"/>
</dbReference>
<protein>
    <submittedName>
        <fullName evidence="3">Alkaline D-peptidase</fullName>
    </submittedName>
</protein>
<evidence type="ECO:0000313" key="3">
    <source>
        <dbReference type="EMBL" id="KYF69200.1"/>
    </source>
</evidence>
<name>A0A150QMK6_SORCE</name>
<dbReference type="PANTHER" id="PTHR46825">
    <property type="entry name" value="D-ALANYL-D-ALANINE-CARBOXYPEPTIDASE/ENDOPEPTIDASE AMPH"/>
    <property type="match status" value="1"/>
</dbReference>
<dbReference type="InterPro" id="IPR050491">
    <property type="entry name" value="AmpC-like"/>
</dbReference>
<dbReference type="EMBL" id="JEMA01000491">
    <property type="protein sequence ID" value="KYF69200.1"/>
    <property type="molecule type" value="Genomic_DNA"/>
</dbReference>
<proteinExistence type="predicted"/>
<reference evidence="3 4" key="1">
    <citation type="submission" date="2014-02" db="EMBL/GenBank/DDBJ databases">
        <title>The small core and large imbalanced accessory genome model reveals a collaborative survival strategy of Sorangium cellulosum strains in nature.</title>
        <authorList>
            <person name="Han K."/>
            <person name="Peng R."/>
            <person name="Blom J."/>
            <person name="Li Y.-Z."/>
        </authorList>
    </citation>
    <scope>NUCLEOTIDE SEQUENCE [LARGE SCALE GENOMIC DNA]</scope>
    <source>
        <strain evidence="3 4">So0008-312</strain>
    </source>
</reference>
<comment type="caution">
    <text evidence="3">The sequence shown here is derived from an EMBL/GenBank/DDBJ whole genome shotgun (WGS) entry which is preliminary data.</text>
</comment>
<gene>
    <name evidence="3" type="ORF">BE15_45725</name>
</gene>
<organism evidence="3 4">
    <name type="scientific">Sorangium cellulosum</name>
    <name type="common">Polyangium cellulosum</name>
    <dbReference type="NCBI Taxonomy" id="56"/>
    <lineage>
        <taxon>Bacteria</taxon>
        <taxon>Pseudomonadati</taxon>
        <taxon>Myxococcota</taxon>
        <taxon>Polyangia</taxon>
        <taxon>Polyangiales</taxon>
        <taxon>Polyangiaceae</taxon>
        <taxon>Sorangium</taxon>
    </lineage>
</organism>
<evidence type="ECO:0000259" key="2">
    <source>
        <dbReference type="Pfam" id="PF00144"/>
    </source>
</evidence>
<dbReference type="Proteomes" id="UP000075260">
    <property type="component" value="Unassembled WGS sequence"/>
</dbReference>
<dbReference type="OrthoDB" id="5487213at2"/>
<dbReference type="Gene3D" id="3.40.710.10">
    <property type="entry name" value="DD-peptidase/beta-lactamase superfamily"/>
    <property type="match status" value="1"/>
</dbReference>
<dbReference type="RefSeq" id="WP_061608586.1">
    <property type="nucleotide sequence ID" value="NZ_JEMA01000491.1"/>
</dbReference>
<evidence type="ECO:0000313" key="4">
    <source>
        <dbReference type="Proteomes" id="UP000075260"/>
    </source>
</evidence>
<dbReference type="SUPFAM" id="SSF56601">
    <property type="entry name" value="beta-lactamase/transpeptidase-like"/>
    <property type="match status" value="1"/>
</dbReference>